<dbReference type="AlphaFoldDB" id="A0A1H0W0G6"/>
<evidence type="ECO:0000313" key="6">
    <source>
        <dbReference type="Proteomes" id="UP000182654"/>
    </source>
</evidence>
<keyword evidence="6" id="KW-1185">Reference proteome</keyword>
<organism evidence="3 5">
    <name type="scientific">Pseudomonas extremorientalis</name>
    <dbReference type="NCBI Taxonomy" id="169669"/>
    <lineage>
        <taxon>Bacteria</taxon>
        <taxon>Pseudomonadati</taxon>
        <taxon>Pseudomonadota</taxon>
        <taxon>Gammaproteobacteria</taxon>
        <taxon>Pseudomonadales</taxon>
        <taxon>Pseudomonadaceae</taxon>
        <taxon>Pseudomonas</taxon>
    </lineage>
</organism>
<dbReference type="EMBL" id="MDGK01000015">
    <property type="protein sequence ID" value="OIN11868.1"/>
    <property type="molecule type" value="Genomic_DNA"/>
</dbReference>
<name>A0A1H0W0G6_9PSED</name>
<evidence type="ECO:0000313" key="4">
    <source>
        <dbReference type="EMBL" id="SDP84194.1"/>
    </source>
</evidence>
<evidence type="ECO:0000313" key="3">
    <source>
        <dbReference type="EMBL" id="OIN11868.1"/>
    </source>
</evidence>
<dbReference type="InterPro" id="IPR029044">
    <property type="entry name" value="Nucleotide-diphossugar_trans"/>
</dbReference>
<dbReference type="SUPFAM" id="SSF53448">
    <property type="entry name" value="Nucleotide-diphospho-sugar transferases"/>
    <property type="match status" value="1"/>
</dbReference>
<dbReference type="InterPro" id="IPR001173">
    <property type="entry name" value="Glyco_trans_2-like"/>
</dbReference>
<gene>
    <name evidence="3" type="ORF">BFN10_07150</name>
    <name evidence="4" type="ORF">SAMN04490184_5204</name>
</gene>
<evidence type="ECO:0000313" key="5">
    <source>
        <dbReference type="Proteomes" id="UP000181686"/>
    </source>
</evidence>
<reference evidence="4 6" key="2">
    <citation type="submission" date="2016-10" db="EMBL/GenBank/DDBJ databases">
        <authorList>
            <person name="Varghese N."/>
            <person name="Submissions S."/>
        </authorList>
    </citation>
    <scope>NUCLEOTIDE SEQUENCE [LARGE SCALE GENOMIC DNA]</scope>
    <source>
        <strain evidence="4 6">BS2774</strain>
    </source>
</reference>
<dbReference type="Proteomes" id="UP000182654">
    <property type="component" value="Chromosome I"/>
</dbReference>
<dbReference type="CDD" id="cd00761">
    <property type="entry name" value="Glyco_tranf_GTA_type"/>
    <property type="match status" value="1"/>
</dbReference>
<sequence length="314" mass="35083">MVSTERLVSILIPVYNRADIIADTLSSALAQTYEHVEVIVVDNASTDDTWAVICDYADTDSRIRPFRNASNLGPVRNWLRCVEEAKGTFAKILWSDDLIAPEFLAKTLPYFDDPEVGFVYTATKIFTRQPGEGVLSYVNGASGVYDSERYIQGDFKGKGYPLSPGCAIFYLKDVKKNLMLHVPNAVKSDFSMHAIGNDLLLFLLTAHQYKKFAHVSETLSYFRAHSGSISLASTDGKLPLHYNLARGYFAETYRPDLMGLLNANIFFDLKKYPGAKNYGLSSVSDFYVSCKQSGVNIVSLLTVFARKVVVRFIR</sequence>
<dbReference type="Proteomes" id="UP000181686">
    <property type="component" value="Unassembled WGS sequence"/>
</dbReference>
<dbReference type="GO" id="GO:0016740">
    <property type="term" value="F:transferase activity"/>
    <property type="evidence" value="ECO:0007669"/>
    <property type="project" value="UniProtKB-KW"/>
</dbReference>
<dbReference type="PANTHER" id="PTHR43685:SF2">
    <property type="entry name" value="GLYCOSYLTRANSFERASE 2-LIKE DOMAIN-CONTAINING PROTEIN"/>
    <property type="match status" value="1"/>
</dbReference>
<keyword evidence="3" id="KW-0808">Transferase</keyword>
<dbReference type="Gene3D" id="3.90.550.10">
    <property type="entry name" value="Spore Coat Polysaccharide Biosynthesis Protein SpsA, Chain A"/>
    <property type="match status" value="1"/>
</dbReference>
<reference evidence="3 5" key="1">
    <citation type="submission" date="2016-08" db="EMBL/GenBank/DDBJ databases">
        <title>Draft genome sequence of the type strain of Pseudomonas extremorientalis LMG 19695T isolated from drinking water reservoir.</title>
        <authorList>
            <person name="Tambong J.T."/>
        </authorList>
    </citation>
    <scope>NUCLEOTIDE SEQUENCE [LARGE SCALE GENOMIC DNA]</scope>
    <source>
        <strain evidence="3 5">LMG 19695</strain>
    </source>
</reference>
<accession>A0A1H0W0G6</accession>
<dbReference type="PANTHER" id="PTHR43685">
    <property type="entry name" value="GLYCOSYLTRANSFERASE"/>
    <property type="match status" value="1"/>
</dbReference>
<keyword evidence="1" id="KW-0472">Membrane</keyword>
<evidence type="ECO:0000259" key="2">
    <source>
        <dbReference type="Pfam" id="PF00535"/>
    </source>
</evidence>
<evidence type="ECO:0000256" key="1">
    <source>
        <dbReference type="ARBA" id="ARBA00022519"/>
    </source>
</evidence>
<dbReference type="InterPro" id="IPR050834">
    <property type="entry name" value="Glycosyltransf_2"/>
</dbReference>
<proteinExistence type="predicted"/>
<keyword evidence="1" id="KW-0997">Cell inner membrane</keyword>
<feature type="domain" description="Glycosyltransferase 2-like" evidence="2">
    <location>
        <begin position="9"/>
        <end position="143"/>
    </location>
</feature>
<keyword evidence="1" id="KW-1003">Cell membrane</keyword>
<dbReference type="EMBL" id="LT629708">
    <property type="protein sequence ID" value="SDP84194.1"/>
    <property type="molecule type" value="Genomic_DNA"/>
</dbReference>
<protein>
    <submittedName>
        <fullName evidence="3">Glycosyl transferase</fullName>
    </submittedName>
    <submittedName>
        <fullName evidence="4">Glycosyltransferase involved in cell wall bisynthesis</fullName>
    </submittedName>
</protein>
<dbReference type="Pfam" id="PF00535">
    <property type="entry name" value="Glycos_transf_2"/>
    <property type="match status" value="1"/>
</dbReference>